<dbReference type="HOGENOM" id="CLU_214791_0_0_9"/>
<evidence type="ECO:0000313" key="3">
    <source>
        <dbReference type="Proteomes" id="UP000001823"/>
    </source>
</evidence>
<organism evidence="2 3">
    <name type="scientific">Clostridium perfringens (strain ATCC 13124 / DSM 756 / JCM 1290 / NCIMB 6125 / NCTC 8237 / Type A)</name>
    <dbReference type="NCBI Taxonomy" id="195103"/>
    <lineage>
        <taxon>Bacteria</taxon>
        <taxon>Bacillati</taxon>
        <taxon>Bacillota</taxon>
        <taxon>Clostridia</taxon>
        <taxon>Eubacteriales</taxon>
        <taxon>Clostridiaceae</taxon>
        <taxon>Clostridium</taxon>
    </lineage>
</organism>
<evidence type="ECO:0000313" key="2">
    <source>
        <dbReference type="EMBL" id="ABG83173.1"/>
    </source>
</evidence>
<proteinExistence type="predicted"/>
<protein>
    <submittedName>
        <fullName evidence="2">Uncharacterized protein</fullName>
    </submittedName>
</protein>
<feature type="compositionally biased region" description="Polar residues" evidence="1">
    <location>
        <begin position="7"/>
        <end position="19"/>
    </location>
</feature>
<dbReference type="KEGG" id="cpf:CPF_0658"/>
<dbReference type="PaxDb" id="195103-CPF_0658"/>
<sequence length="47" mass="5219">MGKKLKSATNNQWVSTTVDPNMVPAKDRQPKTAGDNQWTSTSKNPMK</sequence>
<dbReference type="GeneID" id="93002994"/>
<evidence type="ECO:0000256" key="1">
    <source>
        <dbReference type="SAM" id="MobiDB-lite"/>
    </source>
</evidence>
<name>A0A0H2YQN6_CLOP1</name>
<dbReference type="AlphaFoldDB" id="A0A0H2YQN6"/>
<dbReference type="eggNOG" id="ENOG50328YP">
    <property type="taxonomic scope" value="Bacteria"/>
</dbReference>
<keyword evidence="3" id="KW-1185">Reference proteome</keyword>
<gene>
    <name evidence="2" type="ordered locus">CPF_0658</name>
</gene>
<reference evidence="2 3" key="1">
    <citation type="journal article" date="2006" name="Genome Res.">
        <title>Skewed genomic variability in strains of the toxigenic bacterial pathogen, Clostridium perfringens.</title>
        <authorList>
            <person name="Myers G.S."/>
            <person name="Rasko D.A."/>
            <person name="Cheung J.K."/>
            <person name="Ravel J."/>
            <person name="Seshadri R."/>
            <person name="Deboy R.T."/>
            <person name="Ren Q."/>
            <person name="Varga J."/>
            <person name="Awad M.M."/>
            <person name="Brinkac L.M."/>
            <person name="Daugherty S.C."/>
            <person name="Haft D.H."/>
            <person name="Dodson R.J."/>
            <person name="Madupu R."/>
            <person name="Nelson W.C."/>
            <person name="Rosovitz M.J."/>
            <person name="Sullivan S.A."/>
            <person name="Khouri H."/>
            <person name="Dimitrov G.I."/>
            <person name="Watkins K.L."/>
            <person name="Mulligan S."/>
            <person name="Benton J."/>
            <person name="Radune D."/>
            <person name="Fisher D.J."/>
            <person name="Atkins H.S."/>
            <person name="Hiscox T."/>
            <person name="Jost B.H."/>
            <person name="Billington S.J."/>
            <person name="Songer J.G."/>
            <person name="McClane B.A."/>
            <person name="Titball R.W."/>
            <person name="Rood J.I."/>
            <person name="Melville S.B."/>
            <person name="Paulsen I.T."/>
        </authorList>
    </citation>
    <scope>NUCLEOTIDE SEQUENCE [LARGE SCALE GENOMIC DNA]</scope>
    <source>
        <strain evidence="3">ATCC 13124 / DSM 756 / JCM 1290 / NCIMB 6125 / NCTC 8237 / S 107 / Type A</strain>
    </source>
</reference>
<dbReference type="RefSeq" id="WP_003453032.1">
    <property type="nucleotide sequence ID" value="NC_008261.1"/>
</dbReference>
<dbReference type="EMBL" id="CP000246">
    <property type="protein sequence ID" value="ABG83173.1"/>
    <property type="molecule type" value="Genomic_DNA"/>
</dbReference>
<feature type="compositionally biased region" description="Polar residues" evidence="1">
    <location>
        <begin position="34"/>
        <end position="47"/>
    </location>
</feature>
<dbReference type="Proteomes" id="UP000001823">
    <property type="component" value="Chromosome"/>
</dbReference>
<accession>A0A0H2YQN6</accession>
<feature type="region of interest" description="Disordered" evidence="1">
    <location>
        <begin position="1"/>
        <end position="47"/>
    </location>
</feature>